<feature type="compositionally biased region" description="Basic and acidic residues" evidence="1">
    <location>
        <begin position="95"/>
        <end position="104"/>
    </location>
</feature>
<dbReference type="Proteomes" id="UP000316079">
    <property type="component" value="Unassembled WGS sequence"/>
</dbReference>
<organism evidence="2 3">
    <name type="scientific">Danionella cerebrum</name>
    <dbReference type="NCBI Taxonomy" id="2873325"/>
    <lineage>
        <taxon>Eukaryota</taxon>
        <taxon>Metazoa</taxon>
        <taxon>Chordata</taxon>
        <taxon>Craniata</taxon>
        <taxon>Vertebrata</taxon>
        <taxon>Euteleostomi</taxon>
        <taxon>Actinopterygii</taxon>
        <taxon>Neopterygii</taxon>
        <taxon>Teleostei</taxon>
        <taxon>Ostariophysi</taxon>
        <taxon>Cypriniformes</taxon>
        <taxon>Danionidae</taxon>
        <taxon>Danioninae</taxon>
        <taxon>Danionella</taxon>
    </lineage>
</organism>
<name>A0A553PYY1_9TELE</name>
<evidence type="ECO:0000313" key="3">
    <source>
        <dbReference type="Proteomes" id="UP000316079"/>
    </source>
</evidence>
<feature type="region of interest" description="Disordered" evidence="1">
    <location>
        <begin position="1"/>
        <end position="50"/>
    </location>
</feature>
<gene>
    <name evidence="2" type="ORF">DNTS_001533</name>
</gene>
<feature type="compositionally biased region" description="Polar residues" evidence="1">
    <location>
        <begin position="15"/>
        <end position="28"/>
    </location>
</feature>
<feature type="compositionally biased region" description="Basic residues" evidence="1">
    <location>
        <begin position="1"/>
        <end position="10"/>
    </location>
</feature>
<protein>
    <submittedName>
        <fullName evidence="2">Uncharacterized protein</fullName>
    </submittedName>
</protein>
<evidence type="ECO:0000313" key="2">
    <source>
        <dbReference type="EMBL" id="TRY82897.1"/>
    </source>
</evidence>
<dbReference type="EMBL" id="SRMA01026533">
    <property type="protein sequence ID" value="TRY82897.1"/>
    <property type="molecule type" value="Genomic_DNA"/>
</dbReference>
<evidence type="ECO:0000256" key="1">
    <source>
        <dbReference type="SAM" id="MobiDB-lite"/>
    </source>
</evidence>
<sequence>MERITVRRLRHQGDHTSSSMHTDKQLQPSHPKPFKKHHETPGSCSWLGTGKKRESELGFAARRTQLDVETSPSPNIQSTHAALSVRSRQQRNKKQNGETKERDGMPSGSRIKLRSPAASASPAPTPRRLEIKKTMKVKLLRLPLKEAGGELGQKDIINLSTARGERGATGVPVPAVSALVPSGSKHVAGQAKEAKCDAGGVLPGPGNPVKDVAHLTAAPAPSVSLAISLRSRLQLRPPARPRCLSATQTAGADRPWEYTHHEYSNPASGRAVAKVDSHVPTVAHGNFVCSSAPLPFEKGHWANSLLSAGVLQKEQVKSYPLHLFYSVYLTPHGARGAVDGPLEVGGSIRCLASRCHLKIHHPKIPWSPYLKTANMPGPYQIHQSTGVEQNPD</sequence>
<comment type="caution">
    <text evidence="2">The sequence shown here is derived from an EMBL/GenBank/DDBJ whole genome shotgun (WGS) entry which is preliminary data.</text>
</comment>
<accession>A0A553PYY1</accession>
<reference evidence="2 3" key="1">
    <citation type="journal article" date="2019" name="Sci. Data">
        <title>Hybrid genome assembly and annotation of Danionella translucida.</title>
        <authorList>
            <person name="Kadobianskyi M."/>
            <person name="Schulze L."/>
            <person name="Schuelke M."/>
            <person name="Judkewitz B."/>
        </authorList>
    </citation>
    <scope>NUCLEOTIDE SEQUENCE [LARGE SCALE GENOMIC DNA]</scope>
    <source>
        <strain evidence="2 3">Bolton</strain>
    </source>
</reference>
<keyword evidence="3" id="KW-1185">Reference proteome</keyword>
<dbReference type="AlphaFoldDB" id="A0A553PYY1"/>
<proteinExistence type="predicted"/>
<feature type="compositionally biased region" description="Polar residues" evidence="1">
    <location>
        <begin position="67"/>
        <end position="81"/>
    </location>
</feature>
<feature type="region of interest" description="Disordered" evidence="1">
    <location>
        <begin position="65"/>
        <end position="126"/>
    </location>
</feature>